<sequence length="205" mass="23557">MGCFEIGVPYTICYYYYKRTFDSLDNGLLQLKIDVDVFDMTKWVPGLREKSLYVRHPTKEMVRSMLFGELYREVRAMWPKCVLKELEICGTNVDVGGDCEVRGVVDGNDVVGGDNDVDVHDHVVGCYEAQDVDESDRVDVGLDELNDDGFTMDGVYDDFFNDEGPNLAHEHVMMKKLRPMKILDQMVLMMLKEVKKRTCMKILTN</sequence>
<comment type="caution">
    <text evidence="1">The sequence shown here is derived from an EMBL/GenBank/DDBJ whole genome shotgun (WGS) entry which is preliminary data.</text>
</comment>
<evidence type="ECO:0000313" key="2">
    <source>
        <dbReference type="Proteomes" id="UP001454036"/>
    </source>
</evidence>
<protein>
    <submittedName>
        <fullName evidence="1">Uncharacterized protein</fullName>
    </submittedName>
</protein>
<accession>A0AAV3P3K4</accession>
<name>A0AAV3P3K4_LITER</name>
<dbReference type="EMBL" id="BAABME010016126">
    <property type="protein sequence ID" value="GAA0144597.1"/>
    <property type="molecule type" value="Genomic_DNA"/>
</dbReference>
<keyword evidence="2" id="KW-1185">Reference proteome</keyword>
<evidence type="ECO:0000313" key="1">
    <source>
        <dbReference type="EMBL" id="GAA0144597.1"/>
    </source>
</evidence>
<proteinExistence type="predicted"/>
<organism evidence="1 2">
    <name type="scientific">Lithospermum erythrorhizon</name>
    <name type="common">Purple gromwell</name>
    <name type="synonym">Lithospermum officinale var. erythrorhizon</name>
    <dbReference type="NCBI Taxonomy" id="34254"/>
    <lineage>
        <taxon>Eukaryota</taxon>
        <taxon>Viridiplantae</taxon>
        <taxon>Streptophyta</taxon>
        <taxon>Embryophyta</taxon>
        <taxon>Tracheophyta</taxon>
        <taxon>Spermatophyta</taxon>
        <taxon>Magnoliopsida</taxon>
        <taxon>eudicotyledons</taxon>
        <taxon>Gunneridae</taxon>
        <taxon>Pentapetalae</taxon>
        <taxon>asterids</taxon>
        <taxon>lamiids</taxon>
        <taxon>Boraginales</taxon>
        <taxon>Boraginaceae</taxon>
        <taxon>Boraginoideae</taxon>
        <taxon>Lithospermeae</taxon>
        <taxon>Lithospermum</taxon>
    </lineage>
</organism>
<dbReference type="AlphaFoldDB" id="A0AAV3P3K4"/>
<reference evidence="1 2" key="1">
    <citation type="submission" date="2024-01" db="EMBL/GenBank/DDBJ databases">
        <title>The complete chloroplast genome sequence of Lithospermum erythrorhizon: insights into the phylogenetic relationship among Boraginaceae species and the maternal lineages of purple gromwells.</title>
        <authorList>
            <person name="Okada T."/>
            <person name="Watanabe K."/>
        </authorList>
    </citation>
    <scope>NUCLEOTIDE SEQUENCE [LARGE SCALE GENOMIC DNA]</scope>
</reference>
<dbReference type="Proteomes" id="UP001454036">
    <property type="component" value="Unassembled WGS sequence"/>
</dbReference>
<gene>
    <name evidence="1" type="ORF">LIER_35967</name>
</gene>